<keyword evidence="1" id="KW-0812">Transmembrane</keyword>
<evidence type="ECO:0000313" key="3">
    <source>
        <dbReference type="Proteomes" id="UP000070256"/>
    </source>
</evidence>
<keyword evidence="1" id="KW-1133">Transmembrane helix</keyword>
<dbReference type="EMBL" id="LHYK01000030">
    <property type="protein sequence ID" value="KXB07843.1"/>
    <property type="molecule type" value="Genomic_DNA"/>
</dbReference>
<feature type="transmembrane region" description="Helical" evidence="1">
    <location>
        <begin position="519"/>
        <end position="539"/>
    </location>
</feature>
<sequence>MRKKKTSTMFFVTLLSLFLLSTSVYGGILDQFQSFFTQTPQETTFRQGTQERCRDIYAYFPAWRCCDKHQPETGDITVAGTIPPNDYWKCPENAVECEVSITSLSGGIFYSAYDQNCWREDPCTLPFSCPKWKCDGETRHDREGTRVTLNGGQVFYGWHPAWGGSGQAQYKVYKKKLCDCPLNPCGLPCPKVKGSTQCTFVTNKDVYDESRQIKKEGEEVEEGISYTVPQGSCYSYYPEANRHKIGDTCEKCSDNSDCIQLYRNSYEYNGKTYGAVCSGSDLQLYGCVPSGEKTCIKWKDADMDEVKDFNEECKEYGRKKRCDLYKALDVQCCPGTSACGPQSFCDPETYTCKRETECQFDTDCGRKVQCDYTTKVLKTPVCKEGTCDWKTEEVECCNDDNCPSGWYCSANHKCFEEPDVKETCPFMCCENSTRYFDKPCPSGQTCCADNFCRDQCNPNPGVCNYNDKCEPDRGETKENCGDCEKRPPQVCEKDCMPWDIGCKLEVMWCKFVKAVKGTFMWIGVGVVIILVLFIIWKVLSARVPRLPAPPVRRRR</sequence>
<name>A0A133VN56_9EURY</name>
<keyword evidence="1" id="KW-0472">Membrane</keyword>
<keyword evidence="3" id="KW-1185">Reference proteome</keyword>
<dbReference type="AlphaFoldDB" id="A0A133VN56"/>
<proteinExistence type="predicted"/>
<evidence type="ECO:0000256" key="1">
    <source>
        <dbReference type="SAM" id="Phobius"/>
    </source>
</evidence>
<comment type="caution">
    <text evidence="2">The sequence shown here is derived from an EMBL/GenBank/DDBJ whole genome shotgun (WGS) entry which is preliminary data.</text>
</comment>
<reference evidence="2 3" key="1">
    <citation type="journal article" date="2016" name="Sci. Rep.">
        <title>Metabolic traits of an uncultured archaeal lineage -MSBL1- from brine pools of the Red Sea.</title>
        <authorList>
            <person name="Mwirichia R."/>
            <person name="Alam I."/>
            <person name="Rashid M."/>
            <person name="Vinu M."/>
            <person name="Ba-Alawi W."/>
            <person name="Anthony Kamau A."/>
            <person name="Kamanda Ngugi D."/>
            <person name="Goker M."/>
            <person name="Klenk H.P."/>
            <person name="Bajic V."/>
            <person name="Stingl U."/>
        </authorList>
    </citation>
    <scope>NUCLEOTIDE SEQUENCE [LARGE SCALE GENOMIC DNA]</scope>
    <source>
        <strain evidence="2">SCGC-AAA385D11</strain>
    </source>
</reference>
<dbReference type="Proteomes" id="UP000070256">
    <property type="component" value="Unassembled WGS sequence"/>
</dbReference>
<gene>
    <name evidence="2" type="ORF">AKJ58_01655</name>
</gene>
<accession>A0A133VN56</accession>
<organism evidence="2 3">
    <name type="scientific">candidate division MSBL1 archaeon SCGC-AAA385D11</name>
    <dbReference type="NCBI Taxonomy" id="1698286"/>
    <lineage>
        <taxon>Archaea</taxon>
        <taxon>Methanobacteriati</taxon>
        <taxon>Methanobacteriota</taxon>
        <taxon>candidate division MSBL1</taxon>
    </lineage>
</organism>
<protein>
    <submittedName>
        <fullName evidence="2">Uncharacterized protein</fullName>
    </submittedName>
</protein>
<evidence type="ECO:0000313" key="2">
    <source>
        <dbReference type="EMBL" id="KXB07843.1"/>
    </source>
</evidence>